<feature type="domain" description="DUF2460" evidence="1">
    <location>
        <begin position="2"/>
        <end position="179"/>
    </location>
</feature>
<gene>
    <name evidence="2" type="ORF">DMENIID0002_04180</name>
</gene>
<dbReference type="NCBIfam" id="TIGR02217">
    <property type="entry name" value="chp_TIGR02217"/>
    <property type="match status" value="1"/>
</dbReference>
<dbReference type="Pfam" id="PF09343">
    <property type="entry name" value="DUF2460"/>
    <property type="match status" value="1"/>
</dbReference>
<dbReference type="EMBL" id="AP029170">
    <property type="protein sequence ID" value="BFD45772.1"/>
    <property type="molecule type" value="Genomic_DNA"/>
</dbReference>
<name>A0AAT9G7G2_9RICK</name>
<reference evidence="2" key="1">
    <citation type="submission" date="2024-01" db="EMBL/GenBank/DDBJ databases">
        <title>Sequencing the genomes of a sandfly, Sergentomyia squamirostris, and its two endosymbionts.</title>
        <authorList>
            <person name="Itokawa K."/>
            <person name="Sanjoba C."/>
        </authorList>
    </citation>
    <scope>NUCLEOTIDE SEQUENCE</scope>
    <source>
        <strain evidence="2">RiSSQ</strain>
    </source>
</reference>
<evidence type="ECO:0000313" key="2">
    <source>
        <dbReference type="EMBL" id="BFD45772.1"/>
    </source>
</evidence>
<proteinExistence type="predicted"/>
<dbReference type="AlphaFoldDB" id="A0AAT9G7G2"/>
<sequence length="180" mass="20779">MFSTDIATSFSGHEQRNTNWQSARCRYDIGSGIKTETQWQQLIAFFRARHGRAIGFRYKDFSDYQAINQIIGQGDGEKTSFQLVKQYVSGDYIYIRIINKPVNNNFCKIYIDSLLQEEGINIDFTTGMVNFDRPLRNGEEITADFEFDVPVRFDTDQLDLSMDSFAVASWGNIPLIEIRL</sequence>
<protein>
    <submittedName>
        <fullName evidence="2">DUF2460 domain-containing protein</fullName>
    </submittedName>
</protein>
<accession>A0AAT9G7G2</accession>
<dbReference type="InterPro" id="IPR011740">
    <property type="entry name" value="DUF2460"/>
</dbReference>
<evidence type="ECO:0000259" key="1">
    <source>
        <dbReference type="Pfam" id="PF09343"/>
    </source>
</evidence>
<organism evidence="2">
    <name type="scientific">Candidatus Tisiphia endosymbiont of Sergentomyia squamirostris</name>
    <dbReference type="NCBI Taxonomy" id="3113639"/>
    <lineage>
        <taxon>Bacteria</taxon>
        <taxon>Pseudomonadati</taxon>
        <taxon>Pseudomonadota</taxon>
        <taxon>Alphaproteobacteria</taxon>
        <taxon>Rickettsiales</taxon>
        <taxon>Rickettsiaceae</taxon>
        <taxon>Rickettsieae</taxon>
        <taxon>Candidatus Tisiphia</taxon>
    </lineage>
</organism>